<dbReference type="RefSeq" id="WP_085401129.1">
    <property type="nucleotide sequence ID" value="NZ_NAFL01000248.1"/>
</dbReference>
<evidence type="ECO:0000256" key="6">
    <source>
        <dbReference type="PROSITE-ProRule" id="PRU00433"/>
    </source>
</evidence>
<accession>A0A1Y2JNV1</accession>
<dbReference type="Pfam" id="PF00034">
    <property type="entry name" value="Cytochrom_C"/>
    <property type="match status" value="1"/>
</dbReference>
<dbReference type="GO" id="GO:0046872">
    <property type="term" value="F:metal ion binding"/>
    <property type="evidence" value="ECO:0007669"/>
    <property type="project" value="UniProtKB-KW"/>
</dbReference>
<dbReference type="InterPro" id="IPR009056">
    <property type="entry name" value="Cyt_c-like_dom"/>
</dbReference>
<name>A0A1Y2JNV1_BRAJP</name>
<keyword evidence="4" id="KW-0249">Electron transport</keyword>
<dbReference type="PRINTS" id="PR00604">
    <property type="entry name" value="CYTCHRMECIAB"/>
</dbReference>
<proteinExistence type="predicted"/>
<dbReference type="Gene3D" id="1.10.760.10">
    <property type="entry name" value="Cytochrome c-like domain"/>
    <property type="match status" value="1"/>
</dbReference>
<keyword evidence="1" id="KW-0813">Transport</keyword>
<evidence type="ECO:0000256" key="3">
    <source>
        <dbReference type="ARBA" id="ARBA00022723"/>
    </source>
</evidence>
<dbReference type="Proteomes" id="UP000193335">
    <property type="component" value="Unassembled WGS sequence"/>
</dbReference>
<reference evidence="9 10" key="1">
    <citation type="submission" date="2017-03" db="EMBL/GenBank/DDBJ databases">
        <title>Whole genome sequences of fourteen strains of Bradyrhizobium canariense and one strain of Bradyrhizobium japonicum isolated from Lupinus (Papilionoideae: Genisteae) species in Algeria.</title>
        <authorList>
            <person name="Crovadore J."/>
            <person name="Chekireb D."/>
            <person name="Brachmann A."/>
            <person name="Chablais R."/>
            <person name="Cochard B."/>
            <person name="Lefort F."/>
        </authorList>
    </citation>
    <scope>NUCLEOTIDE SEQUENCE [LARGE SCALE GENOMIC DNA]</scope>
    <source>
        <strain evidence="9 10">UBMA197</strain>
    </source>
</reference>
<evidence type="ECO:0000256" key="2">
    <source>
        <dbReference type="ARBA" id="ARBA00022617"/>
    </source>
</evidence>
<dbReference type="PROSITE" id="PS51257">
    <property type="entry name" value="PROKAR_LIPOPROTEIN"/>
    <property type="match status" value="1"/>
</dbReference>
<dbReference type="GO" id="GO:0020037">
    <property type="term" value="F:heme binding"/>
    <property type="evidence" value="ECO:0007669"/>
    <property type="project" value="InterPro"/>
</dbReference>
<sequence>MKVAEIAGGFVAVLMLACAVAEPGHAQDAEHGKAVFKACATCHATDHANRVGPGLGTVVGRTAGTVPGFHYSNAMKNSGVIWDAKTLDAYLEAPQKVVPGNSMPYGGLKDATDRTDLVAYLTALK</sequence>
<dbReference type="SUPFAM" id="SSF46626">
    <property type="entry name" value="Cytochrome c"/>
    <property type="match status" value="1"/>
</dbReference>
<evidence type="ECO:0000313" key="9">
    <source>
        <dbReference type="EMBL" id="OSJ32515.1"/>
    </source>
</evidence>
<dbReference type="AlphaFoldDB" id="A0A1Y2JNV1"/>
<dbReference type="GO" id="GO:0009055">
    <property type="term" value="F:electron transfer activity"/>
    <property type="evidence" value="ECO:0007669"/>
    <property type="project" value="InterPro"/>
</dbReference>
<keyword evidence="3 6" id="KW-0479">Metal-binding</keyword>
<keyword evidence="2 6" id="KW-0349">Heme</keyword>
<organism evidence="9 10">
    <name type="scientific">Bradyrhizobium japonicum</name>
    <dbReference type="NCBI Taxonomy" id="375"/>
    <lineage>
        <taxon>Bacteria</taxon>
        <taxon>Pseudomonadati</taxon>
        <taxon>Pseudomonadota</taxon>
        <taxon>Alphaproteobacteria</taxon>
        <taxon>Hyphomicrobiales</taxon>
        <taxon>Nitrobacteraceae</taxon>
        <taxon>Bradyrhizobium</taxon>
    </lineage>
</organism>
<dbReference type="InterPro" id="IPR002327">
    <property type="entry name" value="Cyt_c_1A/1B"/>
</dbReference>
<evidence type="ECO:0000259" key="8">
    <source>
        <dbReference type="PROSITE" id="PS51007"/>
    </source>
</evidence>
<evidence type="ECO:0000256" key="1">
    <source>
        <dbReference type="ARBA" id="ARBA00022448"/>
    </source>
</evidence>
<feature type="chain" id="PRO_5012169350" evidence="7">
    <location>
        <begin position="27"/>
        <end position="125"/>
    </location>
</feature>
<gene>
    <name evidence="9" type="ORF">BSZ19_18330</name>
</gene>
<keyword evidence="7" id="KW-0732">Signal</keyword>
<dbReference type="PROSITE" id="PS51007">
    <property type="entry name" value="CYTC"/>
    <property type="match status" value="1"/>
</dbReference>
<evidence type="ECO:0000256" key="4">
    <source>
        <dbReference type="ARBA" id="ARBA00022982"/>
    </source>
</evidence>
<dbReference type="InterPro" id="IPR036909">
    <property type="entry name" value="Cyt_c-like_dom_sf"/>
</dbReference>
<protein>
    <submittedName>
        <fullName evidence="9">Cytochrome c family protein</fullName>
    </submittedName>
</protein>
<dbReference type="PANTHER" id="PTHR11961">
    <property type="entry name" value="CYTOCHROME C"/>
    <property type="match status" value="1"/>
</dbReference>
<dbReference type="EMBL" id="NAFL01000248">
    <property type="protein sequence ID" value="OSJ32515.1"/>
    <property type="molecule type" value="Genomic_DNA"/>
</dbReference>
<evidence type="ECO:0000256" key="5">
    <source>
        <dbReference type="ARBA" id="ARBA00023004"/>
    </source>
</evidence>
<feature type="signal peptide" evidence="7">
    <location>
        <begin position="1"/>
        <end position="26"/>
    </location>
</feature>
<evidence type="ECO:0000256" key="7">
    <source>
        <dbReference type="SAM" id="SignalP"/>
    </source>
</evidence>
<comment type="caution">
    <text evidence="9">The sequence shown here is derived from an EMBL/GenBank/DDBJ whole genome shotgun (WGS) entry which is preliminary data.</text>
</comment>
<evidence type="ECO:0000313" key="10">
    <source>
        <dbReference type="Proteomes" id="UP000193335"/>
    </source>
</evidence>
<keyword evidence="5 6" id="KW-0408">Iron</keyword>
<feature type="domain" description="Cytochrome c" evidence="8">
    <location>
        <begin position="27"/>
        <end position="125"/>
    </location>
</feature>